<evidence type="ECO:0000313" key="2">
    <source>
        <dbReference type="EMBL" id="SJN44041.1"/>
    </source>
</evidence>
<sequence length="190" mass="20567">MGQPQEIATLPPLNELEAGIPISQNTGQPRRAKVMVAANVLFYLASVVSAVALAWSWWTAIHMATFAHSSKLVELWQPRPGGWRSVVAVTLMCVIGAVMTAAPAVAALNSWNGHRWSRIAGLVAVLLGCLGYLLNPIAWAPPVLSLVGTVLLWTAPVTRYFGHWDRFRGGDPVPLAPDEPVVYGPLPRYL</sequence>
<gene>
    <name evidence="2" type="ORF">FM114_14765</name>
</gene>
<accession>A0A1R4KI75</accession>
<organism evidence="2 3">
    <name type="scientific">Luteococcus japonicus LSP_Lj1</name>
    <dbReference type="NCBI Taxonomy" id="1255658"/>
    <lineage>
        <taxon>Bacteria</taxon>
        <taxon>Bacillati</taxon>
        <taxon>Actinomycetota</taxon>
        <taxon>Actinomycetes</taxon>
        <taxon>Propionibacteriales</taxon>
        <taxon>Propionibacteriaceae</taxon>
        <taxon>Luteococcus</taxon>
    </lineage>
</organism>
<keyword evidence="1" id="KW-0472">Membrane</keyword>
<name>A0A1R4KI75_9ACTN</name>
<feature type="transmembrane region" description="Helical" evidence="1">
    <location>
        <begin position="119"/>
        <end position="137"/>
    </location>
</feature>
<dbReference type="OrthoDB" id="3731427at2"/>
<reference evidence="2 3" key="1">
    <citation type="submission" date="2017-02" db="EMBL/GenBank/DDBJ databases">
        <authorList>
            <person name="Peterson S.W."/>
        </authorList>
    </citation>
    <scope>NUCLEOTIDE SEQUENCE [LARGE SCALE GENOMIC DNA]</scope>
    <source>
        <strain evidence="2 3">LSP_Lj1</strain>
    </source>
</reference>
<dbReference type="RefSeq" id="WP_094765909.1">
    <property type="nucleotide sequence ID" value="NZ_FUKQ01000056.1"/>
</dbReference>
<keyword evidence="1" id="KW-1133">Transmembrane helix</keyword>
<keyword evidence="1" id="KW-0812">Transmembrane</keyword>
<evidence type="ECO:0000256" key="1">
    <source>
        <dbReference type="SAM" id="Phobius"/>
    </source>
</evidence>
<evidence type="ECO:0000313" key="3">
    <source>
        <dbReference type="Proteomes" id="UP000188342"/>
    </source>
</evidence>
<proteinExistence type="predicted"/>
<keyword evidence="3" id="KW-1185">Reference proteome</keyword>
<dbReference type="AlphaFoldDB" id="A0A1R4KI75"/>
<protein>
    <submittedName>
        <fullName evidence="2">Uncharacterized protein</fullName>
    </submittedName>
</protein>
<dbReference type="EMBL" id="FUKQ01000056">
    <property type="protein sequence ID" value="SJN44041.1"/>
    <property type="molecule type" value="Genomic_DNA"/>
</dbReference>
<feature type="transmembrane region" description="Helical" evidence="1">
    <location>
        <begin position="40"/>
        <end position="61"/>
    </location>
</feature>
<dbReference type="STRING" id="1255658.FM114_14765"/>
<feature type="transmembrane region" description="Helical" evidence="1">
    <location>
        <begin position="81"/>
        <end position="107"/>
    </location>
</feature>
<dbReference type="Proteomes" id="UP000188342">
    <property type="component" value="Unassembled WGS sequence"/>
</dbReference>